<evidence type="ECO:0000313" key="3">
    <source>
        <dbReference type="EMBL" id="SFJ78396.1"/>
    </source>
</evidence>
<evidence type="ECO:0000313" key="4">
    <source>
        <dbReference type="Proteomes" id="UP000198635"/>
    </source>
</evidence>
<dbReference type="RefSeq" id="WP_092374199.1">
    <property type="nucleotide sequence ID" value="NZ_FORX01000007.1"/>
</dbReference>
<proteinExistence type="predicted"/>
<keyword evidence="1" id="KW-1133">Transmembrane helix</keyword>
<feature type="transmembrane region" description="Helical" evidence="1">
    <location>
        <begin position="12"/>
        <end position="35"/>
    </location>
</feature>
<protein>
    <submittedName>
        <fullName evidence="3">VanZ like family protein</fullName>
    </submittedName>
</protein>
<dbReference type="STRING" id="52560.SAMN04488082_10739"/>
<dbReference type="EMBL" id="FORX01000007">
    <property type="protein sequence ID" value="SFJ78396.1"/>
    <property type="molecule type" value="Genomic_DNA"/>
</dbReference>
<keyword evidence="4" id="KW-1185">Reference proteome</keyword>
<evidence type="ECO:0000256" key="1">
    <source>
        <dbReference type="SAM" id="Phobius"/>
    </source>
</evidence>
<dbReference type="Pfam" id="PF04892">
    <property type="entry name" value="VanZ"/>
    <property type="match status" value="1"/>
</dbReference>
<gene>
    <name evidence="3" type="ORF">SAMN04488082_10739</name>
</gene>
<accession>A0A1I3U964</accession>
<sequence>MRENTVISLHKFFWAAYVLALIVGSLVPVAISGAPEQSDKVVHFLAYALMAFFWPSSWRRSWLSEFCLAGGLGLLLEFGQGVLPTGRFLDPWDALANAVGAGVGAVAAFAWSRSARRNLFKSLRRKA</sequence>
<reference evidence="4" key="1">
    <citation type="submission" date="2016-10" db="EMBL/GenBank/DDBJ databases">
        <authorList>
            <person name="Varghese N."/>
            <person name="Submissions S."/>
        </authorList>
    </citation>
    <scope>NUCLEOTIDE SEQUENCE [LARGE SCALE GENOMIC DNA]</scope>
    <source>
        <strain evidence="4">DSM 5918</strain>
    </source>
</reference>
<dbReference type="Proteomes" id="UP000198635">
    <property type="component" value="Unassembled WGS sequence"/>
</dbReference>
<keyword evidence="1" id="KW-0472">Membrane</keyword>
<name>A0A1I3U964_9BACT</name>
<organism evidence="3 4">
    <name type="scientific">Desulfomicrobium apsheronum</name>
    <dbReference type="NCBI Taxonomy" id="52560"/>
    <lineage>
        <taxon>Bacteria</taxon>
        <taxon>Pseudomonadati</taxon>
        <taxon>Thermodesulfobacteriota</taxon>
        <taxon>Desulfovibrionia</taxon>
        <taxon>Desulfovibrionales</taxon>
        <taxon>Desulfomicrobiaceae</taxon>
        <taxon>Desulfomicrobium</taxon>
    </lineage>
</organism>
<feature type="transmembrane region" description="Helical" evidence="1">
    <location>
        <begin position="65"/>
        <end position="83"/>
    </location>
</feature>
<feature type="transmembrane region" description="Helical" evidence="1">
    <location>
        <begin position="41"/>
        <end position="58"/>
    </location>
</feature>
<dbReference type="InterPro" id="IPR006976">
    <property type="entry name" value="VanZ-like"/>
</dbReference>
<dbReference type="OrthoDB" id="5472246at2"/>
<feature type="transmembrane region" description="Helical" evidence="1">
    <location>
        <begin position="95"/>
        <end position="115"/>
    </location>
</feature>
<dbReference type="PANTHER" id="PTHR28008:SF1">
    <property type="entry name" value="DOMAIN PROTEIN, PUTATIVE (AFU_ORTHOLOGUE AFUA_3G10980)-RELATED"/>
    <property type="match status" value="1"/>
</dbReference>
<dbReference type="PANTHER" id="PTHR28008">
    <property type="entry name" value="DOMAIN PROTEIN, PUTATIVE (AFU_ORTHOLOGUE AFUA_3G10980)-RELATED"/>
    <property type="match status" value="1"/>
</dbReference>
<feature type="domain" description="VanZ-like" evidence="2">
    <location>
        <begin position="38"/>
        <end position="109"/>
    </location>
</feature>
<evidence type="ECO:0000259" key="2">
    <source>
        <dbReference type="Pfam" id="PF04892"/>
    </source>
</evidence>
<keyword evidence="1" id="KW-0812">Transmembrane</keyword>
<dbReference type="AlphaFoldDB" id="A0A1I3U964"/>